<protein>
    <recommendedName>
        <fullName evidence="9">Phytocyanin domain-containing protein</fullName>
    </recommendedName>
</protein>
<sequence length="174" mass="18287">MGCKNIILLVLIATLITKEVLATQHVVGGNQGWDPSSDFDSWSSSQTFKVGDQLVFKYSSMHSVVELGNESAYTKCDISTSLNSLSSGKDVVKLDKPGTRYFTCGTLGHCGQGMKVKIKIVKGNGSSSSVSSPSSSPSSSSSSTTSGDASSASQYFASLLLIVTISFVTMISLF</sequence>
<keyword evidence="5" id="KW-0325">Glycoprotein</keyword>
<dbReference type="InterPro" id="IPR039391">
    <property type="entry name" value="Phytocyanin-like"/>
</dbReference>
<evidence type="ECO:0000256" key="5">
    <source>
        <dbReference type="ARBA" id="ARBA00023180"/>
    </source>
</evidence>
<dbReference type="PANTHER" id="PTHR33021:SF483">
    <property type="entry name" value="PLASTOCYANIN-LIKE DOMAIN PROTEIN"/>
    <property type="match status" value="1"/>
</dbReference>
<dbReference type="GO" id="GO:0046872">
    <property type="term" value="F:metal ion binding"/>
    <property type="evidence" value="ECO:0007669"/>
    <property type="project" value="UniProtKB-KW"/>
</dbReference>
<evidence type="ECO:0000256" key="8">
    <source>
        <dbReference type="SAM" id="SignalP"/>
    </source>
</evidence>
<evidence type="ECO:0000256" key="1">
    <source>
        <dbReference type="ARBA" id="ARBA00022448"/>
    </source>
</evidence>
<dbReference type="Gramene" id="PSAT_LOCUS6065_t1">
    <property type="protein sequence ID" value="CAL5185652.1"/>
    <property type="gene ID" value="PSAT_LOCUS6065"/>
</dbReference>
<keyword evidence="7" id="KW-0812">Transmembrane</keyword>
<keyword evidence="7" id="KW-0472">Membrane</keyword>
<organism evidence="10 11">
    <name type="scientific">Pisum sativum</name>
    <name type="common">Garden pea</name>
    <name type="synonym">Lathyrus oleraceus</name>
    <dbReference type="NCBI Taxonomy" id="3888"/>
    <lineage>
        <taxon>Eukaryota</taxon>
        <taxon>Viridiplantae</taxon>
        <taxon>Streptophyta</taxon>
        <taxon>Embryophyta</taxon>
        <taxon>Tracheophyta</taxon>
        <taxon>Spermatophyta</taxon>
        <taxon>Magnoliopsida</taxon>
        <taxon>eudicotyledons</taxon>
        <taxon>Gunneridae</taxon>
        <taxon>Pentapetalae</taxon>
        <taxon>rosids</taxon>
        <taxon>fabids</taxon>
        <taxon>Fabales</taxon>
        <taxon>Fabaceae</taxon>
        <taxon>Papilionoideae</taxon>
        <taxon>50 kb inversion clade</taxon>
        <taxon>NPAAA clade</taxon>
        <taxon>Hologalegina</taxon>
        <taxon>IRL clade</taxon>
        <taxon>Fabeae</taxon>
        <taxon>Lathyrus</taxon>
    </lineage>
</organism>
<keyword evidence="11" id="KW-1185">Reference proteome</keyword>
<evidence type="ECO:0000256" key="3">
    <source>
        <dbReference type="ARBA" id="ARBA00022982"/>
    </source>
</evidence>
<dbReference type="PANTHER" id="PTHR33021">
    <property type="entry name" value="BLUE COPPER PROTEIN"/>
    <property type="match status" value="1"/>
</dbReference>
<dbReference type="CDD" id="cd04216">
    <property type="entry name" value="Phytocyanin"/>
    <property type="match status" value="1"/>
</dbReference>
<feature type="chain" id="PRO_5039071920" description="Phytocyanin domain-containing protein" evidence="8">
    <location>
        <begin position="23"/>
        <end position="174"/>
    </location>
</feature>
<evidence type="ECO:0000256" key="4">
    <source>
        <dbReference type="ARBA" id="ARBA00023008"/>
    </source>
</evidence>
<feature type="signal peptide" evidence="8">
    <location>
        <begin position="1"/>
        <end position="22"/>
    </location>
</feature>
<dbReference type="EMBL" id="JAMSHJ010000001">
    <property type="protein sequence ID" value="KAI5443491.1"/>
    <property type="molecule type" value="Genomic_DNA"/>
</dbReference>
<dbReference type="InterPro" id="IPR003245">
    <property type="entry name" value="Phytocyanin_dom"/>
</dbReference>
<proteinExistence type="predicted"/>
<keyword evidence="7" id="KW-1133">Transmembrane helix</keyword>
<dbReference type="Pfam" id="PF02298">
    <property type="entry name" value="Cu_bind_like"/>
    <property type="match status" value="1"/>
</dbReference>
<accession>A0A9D5GVY7</accession>
<evidence type="ECO:0000259" key="9">
    <source>
        <dbReference type="PROSITE" id="PS51485"/>
    </source>
</evidence>
<dbReference type="AlphaFoldDB" id="A0A9D5GVY7"/>
<keyword evidence="8" id="KW-0732">Signal</keyword>
<dbReference type="Gramene" id="Psat01G0221700-T1">
    <property type="protein sequence ID" value="KAI5443491.1"/>
    <property type="gene ID" value="KIW84_012217"/>
</dbReference>
<evidence type="ECO:0000256" key="2">
    <source>
        <dbReference type="ARBA" id="ARBA00022723"/>
    </source>
</evidence>
<dbReference type="Gene3D" id="2.60.40.420">
    <property type="entry name" value="Cupredoxins - blue copper proteins"/>
    <property type="match status" value="1"/>
</dbReference>
<feature type="region of interest" description="Disordered" evidence="6">
    <location>
        <begin position="126"/>
        <end position="147"/>
    </location>
</feature>
<evidence type="ECO:0000256" key="7">
    <source>
        <dbReference type="SAM" id="Phobius"/>
    </source>
</evidence>
<evidence type="ECO:0000256" key="6">
    <source>
        <dbReference type="SAM" id="MobiDB-lite"/>
    </source>
</evidence>
<evidence type="ECO:0000313" key="11">
    <source>
        <dbReference type="Proteomes" id="UP001058974"/>
    </source>
</evidence>
<dbReference type="SUPFAM" id="SSF49503">
    <property type="entry name" value="Cupredoxins"/>
    <property type="match status" value="1"/>
</dbReference>
<dbReference type="Proteomes" id="UP001058974">
    <property type="component" value="Chromosome 1"/>
</dbReference>
<keyword evidence="1" id="KW-0813">Transport</keyword>
<evidence type="ECO:0000313" key="10">
    <source>
        <dbReference type="EMBL" id="KAI5443491.1"/>
    </source>
</evidence>
<feature type="transmembrane region" description="Helical" evidence="7">
    <location>
        <begin position="155"/>
        <end position="173"/>
    </location>
</feature>
<dbReference type="PROSITE" id="PS51485">
    <property type="entry name" value="PHYTOCYANIN"/>
    <property type="match status" value="1"/>
</dbReference>
<keyword evidence="2" id="KW-0479">Metal-binding</keyword>
<feature type="domain" description="Phytocyanin" evidence="9">
    <location>
        <begin position="23"/>
        <end position="122"/>
    </location>
</feature>
<dbReference type="Gramene" id="Psat0s1551g0240.1">
    <property type="protein sequence ID" value="Psat0s1551g0240.1.cds"/>
    <property type="gene ID" value="Psat0s1551g0240"/>
</dbReference>
<dbReference type="GO" id="GO:0009055">
    <property type="term" value="F:electron transfer activity"/>
    <property type="evidence" value="ECO:0007669"/>
    <property type="project" value="InterPro"/>
</dbReference>
<dbReference type="OrthoDB" id="2331100at2759"/>
<dbReference type="FunFam" id="2.60.40.420:FF:000003">
    <property type="entry name" value="Blue copper"/>
    <property type="match status" value="1"/>
</dbReference>
<keyword evidence="4" id="KW-0186">Copper</keyword>
<comment type="caution">
    <text evidence="10">The sequence shown here is derived from an EMBL/GenBank/DDBJ whole genome shotgun (WGS) entry which is preliminary data.</text>
</comment>
<dbReference type="InterPro" id="IPR008972">
    <property type="entry name" value="Cupredoxin"/>
</dbReference>
<dbReference type="GO" id="GO:0005886">
    <property type="term" value="C:plasma membrane"/>
    <property type="evidence" value="ECO:0007669"/>
    <property type="project" value="TreeGrafter"/>
</dbReference>
<gene>
    <name evidence="10" type="ORF">KIW84_012217</name>
</gene>
<keyword evidence="3" id="KW-0249">Electron transport</keyword>
<reference evidence="10 11" key="1">
    <citation type="journal article" date="2022" name="Nat. Genet.">
        <title>Improved pea reference genome and pan-genome highlight genomic features and evolutionary characteristics.</title>
        <authorList>
            <person name="Yang T."/>
            <person name="Liu R."/>
            <person name="Luo Y."/>
            <person name="Hu S."/>
            <person name="Wang D."/>
            <person name="Wang C."/>
            <person name="Pandey M.K."/>
            <person name="Ge S."/>
            <person name="Xu Q."/>
            <person name="Li N."/>
            <person name="Li G."/>
            <person name="Huang Y."/>
            <person name="Saxena R.K."/>
            <person name="Ji Y."/>
            <person name="Li M."/>
            <person name="Yan X."/>
            <person name="He Y."/>
            <person name="Liu Y."/>
            <person name="Wang X."/>
            <person name="Xiang C."/>
            <person name="Varshney R.K."/>
            <person name="Ding H."/>
            <person name="Gao S."/>
            <person name="Zong X."/>
        </authorList>
    </citation>
    <scope>NUCLEOTIDE SEQUENCE [LARGE SCALE GENOMIC DNA]</scope>
    <source>
        <strain evidence="10 11">cv. Zhongwan 6</strain>
    </source>
</reference>
<name>A0A9D5GVY7_PEA</name>